<organism evidence="7 8">
    <name type="scientific">Erythranthe guttata</name>
    <name type="common">Yellow monkey flower</name>
    <name type="synonym">Mimulus guttatus</name>
    <dbReference type="NCBI Taxonomy" id="4155"/>
    <lineage>
        <taxon>Eukaryota</taxon>
        <taxon>Viridiplantae</taxon>
        <taxon>Streptophyta</taxon>
        <taxon>Embryophyta</taxon>
        <taxon>Tracheophyta</taxon>
        <taxon>Spermatophyta</taxon>
        <taxon>Magnoliopsida</taxon>
        <taxon>eudicotyledons</taxon>
        <taxon>Gunneridae</taxon>
        <taxon>Pentapetalae</taxon>
        <taxon>asterids</taxon>
        <taxon>lamiids</taxon>
        <taxon>Lamiales</taxon>
        <taxon>Phrymaceae</taxon>
        <taxon>Erythranthe</taxon>
    </lineage>
</organism>
<evidence type="ECO:0000256" key="3">
    <source>
        <dbReference type="ARBA" id="ARBA00023163"/>
    </source>
</evidence>
<dbReference type="AlphaFoldDB" id="A0A022RUG3"/>
<feature type="region of interest" description="Disordered" evidence="5">
    <location>
        <begin position="182"/>
        <end position="227"/>
    </location>
</feature>
<dbReference type="GO" id="GO:0003677">
    <property type="term" value="F:DNA binding"/>
    <property type="evidence" value="ECO:0007669"/>
    <property type="project" value="UniProtKB-KW"/>
</dbReference>
<proteinExistence type="predicted"/>
<dbReference type="Proteomes" id="UP000030748">
    <property type="component" value="Unassembled WGS sequence"/>
</dbReference>
<sequence length="337" mass="38549">MFLSNDNNVQFGGGVDQREFLFKRANLLRFNGACCGARSGGRQPEVVGVVVCAVGGAVHPMESYSPGYRFVPTDEELIVEYLLRKIDNQPLPADVIKANIHQLDTWEWYFFTPRIRKYANGSRPNRTAGNRFWKASCADKAINFNNKIIGHKMTLVFHEGRSSKDGINTDWIMHEYTAIHPSRNKRDANDNMKNVLKSSSSNKRRANVQENQEEEEQEQVAVRENRGEEEVVASHCNINHAGVQLVVEDQNQEEEVCVANKDQFYRIINNIKAEMEMDQPDNSELLMSAGEKESFLKIYQKYRTLVGDREINRAGCMQLVQDQNPEKERGFRKVASK</sequence>
<keyword evidence="8" id="KW-1185">Reference proteome</keyword>
<keyword evidence="2" id="KW-0238">DNA-binding</keyword>
<dbReference type="PROSITE" id="PS51005">
    <property type="entry name" value="NAC"/>
    <property type="match status" value="1"/>
</dbReference>
<dbReference type="PANTHER" id="PTHR31719:SF94">
    <property type="entry name" value="PROTEIN ATAF2"/>
    <property type="match status" value="1"/>
</dbReference>
<evidence type="ECO:0000313" key="7">
    <source>
        <dbReference type="EMBL" id="EYU43709.1"/>
    </source>
</evidence>
<dbReference type="Gene3D" id="2.170.150.80">
    <property type="entry name" value="NAC domain"/>
    <property type="match status" value="1"/>
</dbReference>
<evidence type="ECO:0000313" key="8">
    <source>
        <dbReference type="Proteomes" id="UP000030748"/>
    </source>
</evidence>
<dbReference type="GO" id="GO:0006355">
    <property type="term" value="P:regulation of DNA-templated transcription"/>
    <property type="evidence" value="ECO:0007669"/>
    <property type="project" value="InterPro"/>
</dbReference>
<dbReference type="EMBL" id="KI630240">
    <property type="protein sequence ID" value="EYU43709.1"/>
    <property type="molecule type" value="Genomic_DNA"/>
</dbReference>
<evidence type="ECO:0000256" key="1">
    <source>
        <dbReference type="ARBA" id="ARBA00023015"/>
    </source>
</evidence>
<dbReference type="Pfam" id="PF02365">
    <property type="entry name" value="NAM"/>
    <property type="match status" value="1"/>
</dbReference>
<evidence type="ECO:0000256" key="2">
    <source>
        <dbReference type="ARBA" id="ARBA00023125"/>
    </source>
</evidence>
<protein>
    <recommendedName>
        <fullName evidence="6">NAC domain-containing protein</fullName>
    </recommendedName>
</protein>
<keyword evidence="4" id="KW-0539">Nucleus</keyword>
<dbReference type="PANTHER" id="PTHR31719">
    <property type="entry name" value="NAC TRANSCRIPTION FACTOR 56"/>
    <property type="match status" value="1"/>
</dbReference>
<dbReference type="InterPro" id="IPR003441">
    <property type="entry name" value="NAC-dom"/>
</dbReference>
<evidence type="ECO:0000256" key="5">
    <source>
        <dbReference type="SAM" id="MobiDB-lite"/>
    </source>
</evidence>
<feature type="domain" description="NAC" evidence="6">
    <location>
        <begin position="64"/>
        <end position="198"/>
    </location>
</feature>
<keyword evidence="3" id="KW-0804">Transcription</keyword>
<accession>A0A022RUG3</accession>
<name>A0A022RUG3_ERYGU</name>
<dbReference type="InterPro" id="IPR036093">
    <property type="entry name" value="NAC_dom_sf"/>
</dbReference>
<keyword evidence="1" id="KW-0805">Transcription regulation</keyword>
<dbReference type="STRING" id="4155.A0A022RUG3"/>
<gene>
    <name evidence="7" type="ORF">MIMGU_mgv11b018210mg</name>
</gene>
<reference evidence="7 8" key="1">
    <citation type="journal article" date="2013" name="Proc. Natl. Acad. Sci. U.S.A.">
        <title>Fine-scale variation in meiotic recombination in Mimulus inferred from population shotgun sequencing.</title>
        <authorList>
            <person name="Hellsten U."/>
            <person name="Wright K.M."/>
            <person name="Jenkins J."/>
            <person name="Shu S."/>
            <person name="Yuan Y."/>
            <person name="Wessler S.R."/>
            <person name="Schmutz J."/>
            <person name="Willis J.H."/>
            <person name="Rokhsar D.S."/>
        </authorList>
    </citation>
    <scope>NUCLEOTIDE SEQUENCE [LARGE SCALE GENOMIC DNA]</scope>
    <source>
        <strain evidence="8">cv. DUN x IM62</strain>
    </source>
</reference>
<dbReference type="SUPFAM" id="SSF101941">
    <property type="entry name" value="NAC domain"/>
    <property type="match status" value="1"/>
</dbReference>
<evidence type="ECO:0000259" key="6">
    <source>
        <dbReference type="PROSITE" id="PS51005"/>
    </source>
</evidence>
<evidence type="ECO:0000256" key="4">
    <source>
        <dbReference type="ARBA" id="ARBA00023242"/>
    </source>
</evidence>